<evidence type="ECO:0000259" key="2">
    <source>
        <dbReference type="PROSITE" id="PS50048"/>
    </source>
</evidence>
<dbReference type="RefSeq" id="XP_069307347.1">
    <property type="nucleotide sequence ID" value="XM_069451493.1"/>
</dbReference>
<dbReference type="PROSITE" id="PS50048">
    <property type="entry name" value="ZN2_CY6_FUNGAL_2"/>
    <property type="match status" value="1"/>
</dbReference>
<sequence>MRRTLRRSCDACARSKLSCDLRTPQCSRCLKRKTSCVYANEPLTLSPPETTNSHNEGVVQKESLSSPVLWIDPGSQAFDPFDAYPTTRLPRARVQQLILHFLSNIAFQYYPLDLKPTSNPFVVSWWPLALQDPALFHVSLQTASLDVELRAQKGFENSEVLMADSISLVRQRVNDPLLASQDETMDSVVTLAAIEFGKGNTTAGNMHVDGVKEMVRLRGGIRLLKITSPLTARMVSWVSLILKQTPQFKVQDDIGLGDGIAPIPQWLEPQATSRDQLPPGLLNFELDPSINEVFLRLHHLFHVPREHKLSTTDLHDLTCYLLHKLLAWSPDKSQPGHSSLISASQCIRYAIALYMLIIHGPTYFSHMHLQSSLVTELKRNIESLLPASAIANGPLALWILTVGMVASQDALTRAWFTAKAMSVARDMELHSWDEFSQCIKSVLWYKTQRVEEQFRQRWEEAFSVI</sequence>
<dbReference type="PANTHER" id="PTHR37540">
    <property type="entry name" value="TRANSCRIPTION FACTOR (ACR-2), PUTATIVE-RELATED-RELATED"/>
    <property type="match status" value="1"/>
</dbReference>
<dbReference type="PROSITE" id="PS00463">
    <property type="entry name" value="ZN2_CY6_FUNGAL_1"/>
    <property type="match status" value="1"/>
</dbReference>
<comment type="caution">
    <text evidence="3">The sequence shown here is derived from an EMBL/GenBank/DDBJ whole genome shotgun (WGS) entry which is preliminary data.</text>
</comment>
<accession>A0ABR3UJW5</accession>
<evidence type="ECO:0000256" key="1">
    <source>
        <dbReference type="ARBA" id="ARBA00023242"/>
    </source>
</evidence>
<reference evidence="3 4" key="1">
    <citation type="submission" date="2024-09" db="EMBL/GenBank/DDBJ databases">
        <title>T2T genomes of carrot and Alternaria dauci and their utility for understanding host-pathogen interaction during carrot leaf blight disease.</title>
        <authorList>
            <person name="Liu W."/>
            <person name="Xu S."/>
            <person name="Ou C."/>
            <person name="Liu X."/>
            <person name="Zhuang F."/>
            <person name="Deng X.W."/>
        </authorList>
    </citation>
    <scope>NUCLEOTIDE SEQUENCE [LARGE SCALE GENOMIC DNA]</scope>
    <source>
        <strain evidence="3 4">A2016</strain>
    </source>
</reference>
<dbReference type="EMBL" id="JBHGVX010000004">
    <property type="protein sequence ID" value="KAL1796763.1"/>
    <property type="molecule type" value="Genomic_DNA"/>
</dbReference>
<keyword evidence="1" id="KW-0539">Nucleus</keyword>
<protein>
    <recommendedName>
        <fullName evidence="2">Zn(2)-C6 fungal-type domain-containing protein</fullName>
    </recommendedName>
</protein>
<dbReference type="SMART" id="SM00066">
    <property type="entry name" value="GAL4"/>
    <property type="match status" value="1"/>
</dbReference>
<evidence type="ECO:0000313" key="3">
    <source>
        <dbReference type="EMBL" id="KAL1796763.1"/>
    </source>
</evidence>
<dbReference type="InterPro" id="IPR021858">
    <property type="entry name" value="Fun_TF"/>
</dbReference>
<dbReference type="InterPro" id="IPR001138">
    <property type="entry name" value="Zn2Cys6_DnaBD"/>
</dbReference>
<dbReference type="GeneID" id="96085625"/>
<dbReference type="PANTHER" id="PTHR37540:SF5">
    <property type="entry name" value="TRANSCRIPTION FACTOR DOMAIN-CONTAINING PROTEIN"/>
    <property type="match status" value="1"/>
</dbReference>
<dbReference type="Gene3D" id="4.10.240.10">
    <property type="entry name" value="Zn(2)-C6 fungal-type DNA-binding domain"/>
    <property type="match status" value="1"/>
</dbReference>
<dbReference type="CDD" id="cd00067">
    <property type="entry name" value="GAL4"/>
    <property type="match status" value="1"/>
</dbReference>
<dbReference type="SUPFAM" id="SSF57701">
    <property type="entry name" value="Zn2/Cys6 DNA-binding domain"/>
    <property type="match status" value="1"/>
</dbReference>
<keyword evidence="4" id="KW-1185">Reference proteome</keyword>
<gene>
    <name evidence="3" type="ORF">ACET3X_005303</name>
</gene>
<dbReference type="Proteomes" id="UP001578633">
    <property type="component" value="Chromosome 4"/>
</dbReference>
<dbReference type="Pfam" id="PF00172">
    <property type="entry name" value="Zn_clus"/>
    <property type="match status" value="1"/>
</dbReference>
<dbReference type="InterPro" id="IPR036864">
    <property type="entry name" value="Zn2-C6_fun-type_DNA-bd_sf"/>
</dbReference>
<evidence type="ECO:0000313" key="4">
    <source>
        <dbReference type="Proteomes" id="UP001578633"/>
    </source>
</evidence>
<dbReference type="Pfam" id="PF11951">
    <property type="entry name" value="Fungal_trans_2"/>
    <property type="match status" value="1"/>
</dbReference>
<proteinExistence type="predicted"/>
<name>A0ABR3UJW5_9PLEO</name>
<feature type="domain" description="Zn(2)-C6 fungal-type" evidence="2">
    <location>
        <begin position="8"/>
        <end position="38"/>
    </location>
</feature>
<organism evidence="3 4">
    <name type="scientific">Alternaria dauci</name>
    <dbReference type="NCBI Taxonomy" id="48095"/>
    <lineage>
        <taxon>Eukaryota</taxon>
        <taxon>Fungi</taxon>
        <taxon>Dikarya</taxon>
        <taxon>Ascomycota</taxon>
        <taxon>Pezizomycotina</taxon>
        <taxon>Dothideomycetes</taxon>
        <taxon>Pleosporomycetidae</taxon>
        <taxon>Pleosporales</taxon>
        <taxon>Pleosporineae</taxon>
        <taxon>Pleosporaceae</taxon>
        <taxon>Alternaria</taxon>
        <taxon>Alternaria sect. Porri</taxon>
    </lineage>
</organism>